<gene>
    <name evidence="1" type="ORF">AMTR_s00138p00063890</name>
</gene>
<feature type="non-terminal residue" evidence="1">
    <location>
        <position position="138"/>
    </location>
</feature>
<dbReference type="Gramene" id="ERM93838">
    <property type="protein sequence ID" value="ERM93838"/>
    <property type="gene ID" value="AMTR_s00138p00063890"/>
</dbReference>
<accession>W1NEL3</accession>
<dbReference type="EMBL" id="KI397561">
    <property type="protein sequence ID" value="ERM93838.1"/>
    <property type="molecule type" value="Genomic_DNA"/>
</dbReference>
<reference evidence="2" key="1">
    <citation type="journal article" date="2013" name="Science">
        <title>The Amborella genome and the evolution of flowering plants.</title>
        <authorList>
            <consortium name="Amborella Genome Project"/>
        </authorList>
    </citation>
    <scope>NUCLEOTIDE SEQUENCE [LARGE SCALE GENOMIC DNA]</scope>
</reference>
<protein>
    <submittedName>
        <fullName evidence="1">Uncharacterized protein</fullName>
    </submittedName>
</protein>
<dbReference type="AlphaFoldDB" id="W1NEL3"/>
<organism evidence="1 2">
    <name type="scientific">Amborella trichopoda</name>
    <dbReference type="NCBI Taxonomy" id="13333"/>
    <lineage>
        <taxon>Eukaryota</taxon>
        <taxon>Viridiplantae</taxon>
        <taxon>Streptophyta</taxon>
        <taxon>Embryophyta</taxon>
        <taxon>Tracheophyta</taxon>
        <taxon>Spermatophyta</taxon>
        <taxon>Magnoliopsida</taxon>
        <taxon>Amborellales</taxon>
        <taxon>Amborellaceae</taxon>
        <taxon>Amborella</taxon>
    </lineage>
</organism>
<keyword evidence="2" id="KW-1185">Reference proteome</keyword>
<dbReference type="HOGENOM" id="CLU_1860353_0_0_1"/>
<sequence>MTFIILCTALNFVFRISDKPRRSGGTSSSLITGSSSEPYKARTLVLAKAWHKEGELSFSLYKKKKAKEIGLSKVNLLSFHILGNHSPTRGPMTETFRLLGAVSITSGPDLPRALHSYAHNAASVSLPVQTRGSFTPPS</sequence>
<proteinExistence type="predicted"/>
<evidence type="ECO:0000313" key="2">
    <source>
        <dbReference type="Proteomes" id="UP000017836"/>
    </source>
</evidence>
<dbReference type="Proteomes" id="UP000017836">
    <property type="component" value="Unassembled WGS sequence"/>
</dbReference>
<name>W1NEL3_AMBTC</name>
<evidence type="ECO:0000313" key="1">
    <source>
        <dbReference type="EMBL" id="ERM93838.1"/>
    </source>
</evidence>